<reference evidence="1 2" key="1">
    <citation type="submission" date="2022-06" db="EMBL/GenBank/DDBJ databases">
        <title>Whole-genome of Asaia lannensis strain LMG 27011T.</title>
        <authorList>
            <person name="Sombolestani A."/>
        </authorList>
    </citation>
    <scope>NUCLEOTIDE SEQUENCE [LARGE SCALE GENOMIC DNA]</scope>
    <source>
        <strain evidence="1 2">NBRC 102526</strain>
    </source>
</reference>
<accession>A0ABT1CHR5</accession>
<dbReference type="RefSeq" id="WP_222546948.1">
    <property type="nucleotide sequence ID" value="NZ_BAPW01000015.1"/>
</dbReference>
<sequence>MRVRHTGPTQPTFWRKRETISENPAIAPGFFVRAAGGILPGIALLHRGGTTLSYDAEIETEWALGFSGVFF</sequence>
<comment type="caution">
    <text evidence="1">The sequence shown here is derived from an EMBL/GenBank/DDBJ whole genome shotgun (WGS) entry which is preliminary data.</text>
</comment>
<name>A0ABT1CHR5_9PROT</name>
<protein>
    <recommendedName>
        <fullName evidence="3">Bacterial surface antigen (D15) domain-containing protein</fullName>
    </recommendedName>
</protein>
<evidence type="ECO:0000313" key="1">
    <source>
        <dbReference type="EMBL" id="MCO6160399.1"/>
    </source>
</evidence>
<evidence type="ECO:0008006" key="3">
    <source>
        <dbReference type="Google" id="ProtNLM"/>
    </source>
</evidence>
<evidence type="ECO:0000313" key="2">
    <source>
        <dbReference type="Proteomes" id="UP001523401"/>
    </source>
</evidence>
<gene>
    <name evidence="1" type="ORF">NF685_10205</name>
</gene>
<organism evidence="1 2">
    <name type="scientific">Asaia lannensis NBRC 102526</name>
    <dbReference type="NCBI Taxonomy" id="1307926"/>
    <lineage>
        <taxon>Bacteria</taxon>
        <taxon>Pseudomonadati</taxon>
        <taxon>Pseudomonadota</taxon>
        <taxon>Alphaproteobacteria</taxon>
        <taxon>Acetobacterales</taxon>
        <taxon>Acetobacteraceae</taxon>
        <taxon>Asaia</taxon>
    </lineage>
</organism>
<dbReference type="EMBL" id="JAMXQU010000007">
    <property type="protein sequence ID" value="MCO6160399.1"/>
    <property type="molecule type" value="Genomic_DNA"/>
</dbReference>
<keyword evidence="2" id="KW-1185">Reference proteome</keyword>
<proteinExistence type="predicted"/>
<dbReference type="Proteomes" id="UP001523401">
    <property type="component" value="Unassembled WGS sequence"/>
</dbReference>